<reference evidence="2 3" key="1">
    <citation type="submission" date="2016-05" db="EMBL/GenBank/DDBJ databases">
        <title>Comparative analysis of secretome profiles of manganese(II)-oxidizing ascomycete fungi.</title>
        <authorList>
            <consortium name="DOE Joint Genome Institute"/>
            <person name="Zeiner C.A."/>
            <person name="Purvine S.O."/>
            <person name="Zink E.M."/>
            <person name="Wu S."/>
            <person name="Pasa-Tolic L."/>
            <person name="Chaput D.L."/>
            <person name="Haridas S."/>
            <person name="Grigoriev I.V."/>
            <person name="Santelli C.M."/>
            <person name="Hansel C.M."/>
        </authorList>
    </citation>
    <scope>NUCLEOTIDE SEQUENCE [LARGE SCALE GENOMIC DNA]</scope>
    <source>
        <strain evidence="2 3">AP3s5-JAC2a</strain>
    </source>
</reference>
<dbReference type="InParanoid" id="A0A177CM53"/>
<evidence type="ECO:0000313" key="3">
    <source>
        <dbReference type="Proteomes" id="UP000077069"/>
    </source>
</evidence>
<dbReference type="Proteomes" id="UP000077069">
    <property type="component" value="Unassembled WGS sequence"/>
</dbReference>
<gene>
    <name evidence="2" type="ORF">CC84DRAFT_1214505</name>
</gene>
<dbReference type="EMBL" id="KV441550">
    <property type="protein sequence ID" value="OAG07948.1"/>
    <property type="molecule type" value="Genomic_DNA"/>
</dbReference>
<feature type="compositionally biased region" description="Low complexity" evidence="1">
    <location>
        <begin position="79"/>
        <end position="90"/>
    </location>
</feature>
<evidence type="ECO:0000313" key="2">
    <source>
        <dbReference type="EMBL" id="OAG07948.1"/>
    </source>
</evidence>
<feature type="compositionally biased region" description="Basic and acidic residues" evidence="1">
    <location>
        <begin position="65"/>
        <end position="78"/>
    </location>
</feature>
<feature type="region of interest" description="Disordered" evidence="1">
    <location>
        <begin position="26"/>
        <end position="95"/>
    </location>
</feature>
<accession>A0A177CM53</accession>
<evidence type="ECO:0000256" key="1">
    <source>
        <dbReference type="SAM" id="MobiDB-lite"/>
    </source>
</evidence>
<sequence>MAHKDLLKKAFRNNFIRKSVADLKSLGAKEAHPKPRHTSSTNLFSRTENDVPDLPTPPMSTEDSDAQKVTEHEHKTDDSASSLVAASEAAKPSRENVAEWLQTVPKDPATMSSTEIRVEMEKADADRKAQILRSHEQLLRDHRDLVVASEKMIVSHLDTIETAFALLEIMDALSSHAEPMRREMLEKKQFCEKKLIDLSPVRSRLETLRAGKGYICLDAD</sequence>
<dbReference type="OrthoDB" id="3786627at2759"/>
<protein>
    <submittedName>
        <fullName evidence="2">Uncharacterized protein</fullName>
    </submittedName>
</protein>
<keyword evidence="3" id="KW-1185">Reference proteome</keyword>
<proteinExistence type="predicted"/>
<name>A0A177CM53_9PLEO</name>
<dbReference type="GeneID" id="28766119"/>
<dbReference type="RefSeq" id="XP_018038313.1">
    <property type="nucleotide sequence ID" value="XM_018182633.1"/>
</dbReference>
<organism evidence="2 3">
    <name type="scientific">Paraphaeosphaeria sporulosa</name>
    <dbReference type="NCBI Taxonomy" id="1460663"/>
    <lineage>
        <taxon>Eukaryota</taxon>
        <taxon>Fungi</taxon>
        <taxon>Dikarya</taxon>
        <taxon>Ascomycota</taxon>
        <taxon>Pezizomycotina</taxon>
        <taxon>Dothideomycetes</taxon>
        <taxon>Pleosporomycetidae</taxon>
        <taxon>Pleosporales</taxon>
        <taxon>Massarineae</taxon>
        <taxon>Didymosphaeriaceae</taxon>
        <taxon>Paraphaeosphaeria</taxon>
    </lineage>
</organism>
<dbReference type="AlphaFoldDB" id="A0A177CM53"/>